<feature type="compositionally biased region" description="Low complexity" evidence="5">
    <location>
        <begin position="409"/>
        <end position="420"/>
    </location>
</feature>
<dbReference type="InterPro" id="IPR038765">
    <property type="entry name" value="Papain-like_cys_pep_sf"/>
</dbReference>
<evidence type="ECO:0000256" key="3">
    <source>
        <dbReference type="ARBA" id="ARBA00022801"/>
    </source>
</evidence>
<accession>A0ABP9GX18</accession>
<feature type="compositionally biased region" description="Pro residues" evidence="5">
    <location>
        <begin position="391"/>
        <end position="408"/>
    </location>
</feature>
<dbReference type="Proteomes" id="UP001500466">
    <property type="component" value="Unassembled WGS sequence"/>
</dbReference>
<keyword evidence="6" id="KW-0472">Membrane</keyword>
<dbReference type="CDD" id="cd13399">
    <property type="entry name" value="Slt35-like"/>
    <property type="match status" value="1"/>
</dbReference>
<evidence type="ECO:0000256" key="2">
    <source>
        <dbReference type="ARBA" id="ARBA00022670"/>
    </source>
</evidence>
<protein>
    <recommendedName>
        <fullName evidence="7">NlpC/P60 domain-containing protein</fullName>
    </recommendedName>
</protein>
<keyword evidence="9" id="KW-1185">Reference proteome</keyword>
<dbReference type="InterPro" id="IPR008258">
    <property type="entry name" value="Transglycosylase_SLT_dom_1"/>
</dbReference>
<dbReference type="Pfam" id="PF01464">
    <property type="entry name" value="SLT"/>
    <property type="match status" value="1"/>
</dbReference>
<evidence type="ECO:0000256" key="1">
    <source>
        <dbReference type="ARBA" id="ARBA00007074"/>
    </source>
</evidence>
<dbReference type="InterPro" id="IPR051202">
    <property type="entry name" value="Peptidase_C40"/>
</dbReference>
<feature type="compositionally biased region" description="Low complexity" evidence="5">
    <location>
        <begin position="359"/>
        <end position="382"/>
    </location>
</feature>
<keyword evidence="6" id="KW-0812">Transmembrane</keyword>
<comment type="caution">
    <text evidence="8">The sequence shown here is derived from an EMBL/GenBank/DDBJ whole genome shotgun (WGS) entry which is preliminary data.</text>
</comment>
<dbReference type="Pfam" id="PF00877">
    <property type="entry name" value="NLPC_P60"/>
    <property type="match status" value="1"/>
</dbReference>
<dbReference type="EMBL" id="BAABHS010000003">
    <property type="protein sequence ID" value="GAA4952989.1"/>
    <property type="molecule type" value="Genomic_DNA"/>
</dbReference>
<evidence type="ECO:0000313" key="8">
    <source>
        <dbReference type="EMBL" id="GAA4952989.1"/>
    </source>
</evidence>
<keyword evidence="3" id="KW-0378">Hydrolase</keyword>
<dbReference type="PROSITE" id="PS51935">
    <property type="entry name" value="NLPC_P60"/>
    <property type="match status" value="1"/>
</dbReference>
<dbReference type="InterPro" id="IPR023346">
    <property type="entry name" value="Lysozyme-like_dom_sf"/>
</dbReference>
<dbReference type="SUPFAM" id="SSF53955">
    <property type="entry name" value="Lysozyme-like"/>
    <property type="match status" value="1"/>
</dbReference>
<feature type="region of interest" description="Disordered" evidence="5">
    <location>
        <begin position="344"/>
        <end position="420"/>
    </location>
</feature>
<keyword evidence="6" id="KW-1133">Transmembrane helix</keyword>
<proteinExistence type="inferred from homology"/>
<feature type="domain" description="NlpC/P60" evidence="7">
    <location>
        <begin position="214"/>
        <end position="344"/>
    </location>
</feature>
<keyword evidence="2" id="KW-0645">Protease</keyword>
<evidence type="ECO:0000313" key="9">
    <source>
        <dbReference type="Proteomes" id="UP001500466"/>
    </source>
</evidence>
<name>A0ABP9GX18_9ACTN</name>
<evidence type="ECO:0000256" key="5">
    <source>
        <dbReference type="SAM" id="MobiDB-lite"/>
    </source>
</evidence>
<keyword evidence="4" id="KW-0788">Thiol protease</keyword>
<dbReference type="Gene3D" id="3.90.1720.10">
    <property type="entry name" value="endopeptidase domain like (from Nostoc punctiforme)"/>
    <property type="match status" value="1"/>
</dbReference>
<evidence type="ECO:0000256" key="4">
    <source>
        <dbReference type="ARBA" id="ARBA00022807"/>
    </source>
</evidence>
<feature type="transmembrane region" description="Helical" evidence="6">
    <location>
        <begin position="21"/>
        <end position="43"/>
    </location>
</feature>
<gene>
    <name evidence="8" type="ORF">GCM10023205_12780</name>
</gene>
<dbReference type="PANTHER" id="PTHR47053">
    <property type="entry name" value="MUREIN DD-ENDOPEPTIDASE MEPH-RELATED"/>
    <property type="match status" value="1"/>
</dbReference>
<dbReference type="PANTHER" id="PTHR47053:SF1">
    <property type="entry name" value="MUREIN DD-ENDOPEPTIDASE MEPH-RELATED"/>
    <property type="match status" value="1"/>
</dbReference>
<evidence type="ECO:0000256" key="6">
    <source>
        <dbReference type="SAM" id="Phobius"/>
    </source>
</evidence>
<dbReference type="SUPFAM" id="SSF54001">
    <property type="entry name" value="Cysteine proteinases"/>
    <property type="match status" value="1"/>
</dbReference>
<dbReference type="Gene3D" id="1.10.530.10">
    <property type="match status" value="1"/>
</dbReference>
<reference evidence="9" key="1">
    <citation type="journal article" date="2019" name="Int. J. Syst. Evol. Microbiol.">
        <title>The Global Catalogue of Microorganisms (GCM) 10K type strain sequencing project: providing services to taxonomists for standard genome sequencing and annotation.</title>
        <authorList>
            <consortium name="The Broad Institute Genomics Platform"/>
            <consortium name="The Broad Institute Genome Sequencing Center for Infectious Disease"/>
            <person name="Wu L."/>
            <person name="Ma J."/>
        </authorList>
    </citation>
    <scope>NUCLEOTIDE SEQUENCE [LARGE SCALE GENOMIC DNA]</scope>
    <source>
        <strain evidence="9">JCM 17986</strain>
    </source>
</reference>
<dbReference type="InterPro" id="IPR000064">
    <property type="entry name" value="NLP_P60_dom"/>
</dbReference>
<comment type="similarity">
    <text evidence="1">Belongs to the peptidase C40 family.</text>
</comment>
<sequence length="420" mass="43213">MIKCDLSPLFRAPRSPPMRKAWLAAGLAAALPVGAVGLLVVAVGSMTGGSPSSGGNGAVALAPGAVPAAYQPAIERWGRLCPEISPALLAAQLYQESGFNPRAVSPVGAQGIAQFMPGTWPQWATDGNGDGRRDPFDAEDAIPSAAKYDCALAKSIATMPGDRTDNMLAAYNAGSYRVIQYKGVPPYAETRSYVKNIRSLEQSFGAVKAPIPPSVLAVGAIEFAQTKLGTPYLWGGEGTVADGGRFDCSGLTQAAYDKVGIKLPRVANDQWNAGRHPARSELLPGDLVFFATNLRDPRSIHHVGIYVGGGTMIHAPYTGEVIRFGRIDKPDYIGATRVTSEGAQALPDRTAVNPVGAGAPRTTFADPAATAPAASAGPVATPSSLSAKPTGAPPAANPSAPSVPPSRPVEPSASSSRPAG</sequence>
<evidence type="ECO:0000259" key="7">
    <source>
        <dbReference type="PROSITE" id="PS51935"/>
    </source>
</evidence>
<organism evidence="8 9">
    <name type="scientific">Yinghuangia aomiensis</name>
    <dbReference type="NCBI Taxonomy" id="676205"/>
    <lineage>
        <taxon>Bacteria</taxon>
        <taxon>Bacillati</taxon>
        <taxon>Actinomycetota</taxon>
        <taxon>Actinomycetes</taxon>
        <taxon>Kitasatosporales</taxon>
        <taxon>Streptomycetaceae</taxon>
        <taxon>Yinghuangia</taxon>
    </lineage>
</organism>